<dbReference type="SMART" id="SM00382">
    <property type="entry name" value="AAA"/>
    <property type="match status" value="2"/>
</dbReference>
<evidence type="ECO:0000313" key="13">
    <source>
        <dbReference type="Proteomes" id="UP000001058"/>
    </source>
</evidence>
<dbReference type="SUPFAM" id="SSF52540">
    <property type="entry name" value="P-loop containing nucleoside triphosphate hydrolases"/>
    <property type="match status" value="2"/>
</dbReference>
<keyword evidence="10" id="KW-0732">Signal</keyword>
<feature type="transmembrane region" description="Helical" evidence="9">
    <location>
        <begin position="910"/>
        <end position="931"/>
    </location>
</feature>
<feature type="transmembrane region" description="Helical" evidence="9">
    <location>
        <begin position="876"/>
        <end position="898"/>
    </location>
</feature>
<feature type="transmembrane region" description="Helical" evidence="9">
    <location>
        <begin position="1020"/>
        <end position="1040"/>
    </location>
</feature>
<protein>
    <recommendedName>
        <fullName evidence="11">ABC transporter domain-containing protein</fullName>
    </recommendedName>
</protein>
<dbReference type="GO" id="GO:0140359">
    <property type="term" value="F:ABC-type transporter activity"/>
    <property type="evidence" value="ECO:0007669"/>
    <property type="project" value="InterPro"/>
</dbReference>
<dbReference type="InterPro" id="IPR050352">
    <property type="entry name" value="ABCG_transporters"/>
</dbReference>
<dbReference type="GO" id="GO:0016020">
    <property type="term" value="C:membrane"/>
    <property type="evidence" value="ECO:0007669"/>
    <property type="project" value="UniProtKB-SubCell"/>
</dbReference>
<keyword evidence="13" id="KW-1185">Reference proteome</keyword>
<dbReference type="KEGG" id="vcn:VOLCADRAFT_104135"/>
<dbReference type="Proteomes" id="UP000001058">
    <property type="component" value="Unassembled WGS sequence"/>
</dbReference>
<dbReference type="InterPro" id="IPR027417">
    <property type="entry name" value="P-loop_NTPase"/>
</dbReference>
<feature type="compositionally biased region" description="Acidic residues" evidence="8">
    <location>
        <begin position="1181"/>
        <end position="1190"/>
    </location>
</feature>
<feature type="transmembrane region" description="Helical" evidence="9">
    <location>
        <begin position="365"/>
        <end position="386"/>
    </location>
</feature>
<feature type="transmembrane region" description="Helical" evidence="9">
    <location>
        <begin position="1853"/>
        <end position="1876"/>
    </location>
</feature>
<keyword evidence="4" id="KW-0547">Nucleotide-binding</keyword>
<feature type="transmembrane region" description="Helical" evidence="9">
    <location>
        <begin position="1971"/>
        <end position="1997"/>
    </location>
</feature>
<keyword evidence="2" id="KW-0813">Transport</keyword>
<organism evidence="13">
    <name type="scientific">Volvox carteri f. nagariensis</name>
    <dbReference type="NCBI Taxonomy" id="3068"/>
    <lineage>
        <taxon>Eukaryota</taxon>
        <taxon>Viridiplantae</taxon>
        <taxon>Chlorophyta</taxon>
        <taxon>core chlorophytes</taxon>
        <taxon>Chlorophyceae</taxon>
        <taxon>CS clade</taxon>
        <taxon>Chlamydomonadales</taxon>
        <taxon>Volvocaceae</taxon>
        <taxon>Volvox</taxon>
    </lineage>
</organism>
<evidence type="ECO:0000256" key="6">
    <source>
        <dbReference type="ARBA" id="ARBA00022989"/>
    </source>
</evidence>
<dbReference type="InterPro" id="IPR017871">
    <property type="entry name" value="ABC_transporter-like_CS"/>
</dbReference>
<keyword evidence="5" id="KW-0067">ATP-binding</keyword>
<dbReference type="Pfam" id="PF00005">
    <property type="entry name" value="ABC_tran"/>
    <property type="match status" value="2"/>
</dbReference>
<evidence type="ECO:0000313" key="12">
    <source>
        <dbReference type="EMBL" id="EFJ49894.1"/>
    </source>
</evidence>
<evidence type="ECO:0000256" key="10">
    <source>
        <dbReference type="SAM" id="SignalP"/>
    </source>
</evidence>
<dbReference type="EMBL" id="GL378333">
    <property type="protein sequence ID" value="EFJ49894.1"/>
    <property type="molecule type" value="Genomic_DNA"/>
</dbReference>
<dbReference type="PROSITE" id="PS50893">
    <property type="entry name" value="ABC_TRANSPORTER_2"/>
    <property type="match status" value="2"/>
</dbReference>
<feature type="region of interest" description="Disordered" evidence="8">
    <location>
        <begin position="329"/>
        <end position="354"/>
    </location>
</feature>
<feature type="domain" description="ABC transporter" evidence="11">
    <location>
        <begin position="1526"/>
        <end position="1765"/>
    </location>
</feature>
<evidence type="ECO:0000256" key="4">
    <source>
        <dbReference type="ARBA" id="ARBA00022741"/>
    </source>
</evidence>
<feature type="signal peptide" evidence="10">
    <location>
        <begin position="1"/>
        <end position="17"/>
    </location>
</feature>
<feature type="transmembrane region" description="Helical" evidence="9">
    <location>
        <begin position="1888"/>
        <end position="1909"/>
    </location>
</feature>
<feature type="region of interest" description="Disordered" evidence="8">
    <location>
        <begin position="1337"/>
        <end position="1402"/>
    </location>
</feature>
<feature type="compositionally biased region" description="Low complexity" evidence="8">
    <location>
        <begin position="1226"/>
        <end position="1236"/>
    </location>
</feature>
<feature type="compositionally biased region" description="Polar residues" evidence="8">
    <location>
        <begin position="1371"/>
        <end position="1395"/>
    </location>
</feature>
<feature type="region of interest" description="Disordered" evidence="8">
    <location>
        <begin position="1207"/>
        <end position="1251"/>
    </location>
</feature>
<dbReference type="RefSeq" id="XP_002948959.1">
    <property type="nucleotide sequence ID" value="XM_002948913.1"/>
</dbReference>
<evidence type="ECO:0000256" key="3">
    <source>
        <dbReference type="ARBA" id="ARBA00022692"/>
    </source>
</evidence>
<feature type="region of interest" description="Disordered" evidence="8">
    <location>
        <begin position="1149"/>
        <end position="1194"/>
    </location>
</feature>
<dbReference type="InterPro" id="IPR013525">
    <property type="entry name" value="ABC2_TM"/>
</dbReference>
<feature type="transmembrane region" description="Helical" evidence="9">
    <location>
        <begin position="1108"/>
        <end position="1131"/>
    </location>
</feature>
<dbReference type="InterPro" id="IPR003439">
    <property type="entry name" value="ABC_transporter-like_ATP-bd"/>
</dbReference>
<keyword evidence="6 9" id="KW-1133">Transmembrane helix</keyword>
<evidence type="ECO:0000256" key="2">
    <source>
        <dbReference type="ARBA" id="ARBA00022448"/>
    </source>
</evidence>
<accession>D8TRH3</accession>
<gene>
    <name evidence="12" type="ORF">VOLCADRAFT_104135</name>
</gene>
<dbReference type="PANTHER" id="PTHR48041:SF2">
    <property type="entry name" value="ATP-DEPENDENT PERMEASE-RELATED"/>
    <property type="match status" value="1"/>
</dbReference>
<name>D8TRH3_VOLCA</name>
<dbReference type="PANTHER" id="PTHR48041">
    <property type="entry name" value="ABC TRANSPORTER G FAMILY MEMBER 28"/>
    <property type="match status" value="1"/>
</dbReference>
<feature type="chain" id="PRO_5003123798" description="ABC transporter domain-containing protein" evidence="10">
    <location>
        <begin position="18"/>
        <end position="2190"/>
    </location>
</feature>
<evidence type="ECO:0000256" key="7">
    <source>
        <dbReference type="ARBA" id="ARBA00023136"/>
    </source>
</evidence>
<dbReference type="GO" id="GO:0005524">
    <property type="term" value="F:ATP binding"/>
    <property type="evidence" value="ECO:0007669"/>
    <property type="project" value="UniProtKB-KW"/>
</dbReference>
<evidence type="ECO:0000256" key="8">
    <source>
        <dbReference type="SAM" id="MobiDB-lite"/>
    </source>
</evidence>
<feature type="transmembrane region" description="Helical" evidence="9">
    <location>
        <begin position="2114"/>
        <end position="2132"/>
    </location>
</feature>
<evidence type="ECO:0000256" key="9">
    <source>
        <dbReference type="SAM" id="Phobius"/>
    </source>
</evidence>
<evidence type="ECO:0000259" key="11">
    <source>
        <dbReference type="PROSITE" id="PS50893"/>
    </source>
</evidence>
<dbReference type="InParanoid" id="D8TRH3"/>
<dbReference type="Gene3D" id="3.40.50.300">
    <property type="entry name" value="P-loop containing nucleotide triphosphate hydrolases"/>
    <property type="match status" value="2"/>
</dbReference>
<keyword evidence="3 9" id="KW-0812">Transmembrane</keyword>
<evidence type="ECO:0000256" key="5">
    <source>
        <dbReference type="ARBA" id="ARBA00022840"/>
    </source>
</evidence>
<dbReference type="GeneID" id="9623664"/>
<feature type="domain" description="ABC transporter" evidence="11">
    <location>
        <begin position="552"/>
        <end position="791"/>
    </location>
</feature>
<dbReference type="Pfam" id="PF01061">
    <property type="entry name" value="ABC2_membrane"/>
    <property type="match status" value="2"/>
</dbReference>
<feature type="compositionally biased region" description="Pro residues" evidence="8">
    <location>
        <begin position="329"/>
        <end position="352"/>
    </location>
</feature>
<feature type="transmembrane region" description="Helical" evidence="9">
    <location>
        <begin position="952"/>
        <end position="978"/>
    </location>
</feature>
<feature type="transmembrane region" description="Helical" evidence="9">
    <location>
        <begin position="2009"/>
        <end position="2026"/>
    </location>
</feature>
<reference evidence="12 13" key="1">
    <citation type="journal article" date="2010" name="Science">
        <title>Genomic analysis of organismal complexity in the multicellular green alga Volvox carteri.</title>
        <authorList>
            <person name="Prochnik S.E."/>
            <person name="Umen J."/>
            <person name="Nedelcu A.M."/>
            <person name="Hallmann A."/>
            <person name="Miller S.M."/>
            <person name="Nishii I."/>
            <person name="Ferris P."/>
            <person name="Kuo A."/>
            <person name="Mitros T."/>
            <person name="Fritz-Laylin L.K."/>
            <person name="Hellsten U."/>
            <person name="Chapman J."/>
            <person name="Simakov O."/>
            <person name="Rensing S.A."/>
            <person name="Terry A."/>
            <person name="Pangilinan J."/>
            <person name="Kapitonov V."/>
            <person name="Jurka J."/>
            <person name="Salamov A."/>
            <person name="Shapiro H."/>
            <person name="Schmutz J."/>
            <person name="Grimwood J."/>
            <person name="Lindquist E."/>
            <person name="Lucas S."/>
            <person name="Grigoriev I.V."/>
            <person name="Schmitt R."/>
            <person name="Kirk D."/>
            <person name="Rokhsar D.S."/>
        </authorList>
    </citation>
    <scope>NUCLEOTIDE SEQUENCE [LARGE SCALE GENOMIC DNA]</scope>
    <source>
        <strain evidence="13">f. Nagariensis / Eve</strain>
    </source>
</reference>
<dbReference type="eggNOG" id="KOG0061">
    <property type="taxonomic scope" value="Eukaryota"/>
</dbReference>
<dbReference type="PROSITE" id="PS00211">
    <property type="entry name" value="ABC_TRANSPORTER_1"/>
    <property type="match status" value="2"/>
</dbReference>
<sequence length="2190" mass="226771">MASGCVVLAILVALASSSVNWAGAQIQPERDPDKISQICRVATQYDPICTNGGYLNALYRTPDSNSCGHCICPPGWAGVDCSACQTAEVCPPQPMPDGSMLPAAACTSDSVVPTDEEALYGKTLACTCGAPGDVSTEFLCAKQPDTNWLINLLPSNATANWAAGNAVATVIERAGTPDNSNNNYPCDPAGKEDCFNATRFDYAYPGVWDGVFRGCSWKVDDCISPMTGSDCLVFTCAKSEIQCPASYMSKCPGYTLTKCGTAPGSNMPYWMHHCLPGTYPVPGKALKLACKLNKDPDGTFQCFITQERSYVASLGMKCVTGTCLYRMPPPSPPSPPPPEPEPPEPPPAPPYSPGTSPLGGRCCNLVTLLVSIGVVVAGLMVSAAWLSYRDNALATAWAAAASGGGGARGSGFNGGGGWPAAGAGGGGGGGFGAMFGTRRGGGGAGGHRRVPSGAGEAAVPLLHSANPSRMPEGDDDATASSYAPVYHDQYDDDDVGTGGDPYHAGGGGVPPVVLSWHNLHLRVQKASGGTLHILRGVSGIAGGMRDGFGAPCRTANGAGGTGAGGRIVGSSSGGGGGMQAVMGPSGAGKTTLLDVLSGRRSGPGRSGEVRINGRLVTPAQVRVVCGYVLQDDVLPGTTSVLEYLAFNAVLRLPPRRYSQRQRDARVWGLVRRLGLTKVVHSYIGDAHVRGLSGGEKRRVSIAVELLTRPGLLLLDEPTTGLDSTNAARVVEVLAGLAGGGVNVLLSIHQPRPDVLRAMDRMLLLSGDGRVVYGGEVALAAAHFAGLGLGLEPPGPDSGINIADWLLDLVIKSPRDAVAAMADAYHASAAAATTAAAAASLADSPLLLPPPKYCPSYWLQLRALSVRLLRNTYRHPFSVALNFLATLAVAVCLGLIFHNAGTDTSGIQNRLGVLFFMLLYLSLMALSSLPIWRDEKLLFMRERASGVYGTPAYFTAVVLFDLLPMRVLPPTFFALFTFWLVGLHPSCATCILWFIGILVSSNITAATMCMAIGAAAPSNSVANLVGSLTLMLLLLFGGFLLNKDSVPSYCAWISKASFFNYAYEALAINEFHRFPRDFTFTAPIKTSALPPLRISGDGVLKEFGFDVDLFYLDVIMLGLLGAVCCGLTYILLYFSGRAVNAVVTRLHRRRARGSGAGNAGGSGGGEEGEGAGGSEPLLVPEPDSDNEEREVDEARSVVTCSESLSSMMLPMPPTAVHGQTGPVVRARPPSRQLVLPPSSSPPQPQQAASTLTDRVVSIDGGGGGGAGGIIGTWLTQQVAAPAPSPARYGAWTVSVACEGPTEAGGGGGSGMVLSWENVSVRVPLGRGRVRYILQSVSGISGPAPPPLSRSGANAQAKLGGGSADGDGSSAGTTMQREPTAASLSPASSMGQGNGTPHQPRGSASAPAILTAAAAPVSTVVHVVGWPGVSAPPSAVTQAAGGTNGGEYAAAFAQPGGDSSVFAAAPASAVQPLFMAPPHNDGDGGSGGFLSRWGLGPKTLSRFGFRRRAAAGIGGGAGFGAVGFDDRMHLDPATAALGGSGGGGSLAGPGRCCLFAIVGPSGAGKTTLMDVLAGRRHGVRGGVSGEIRINGHRVCGYVAQDIVLPGISTVTEYLTFHAALRLPAALAAAGTGPGSPAATRAAAVVSELGLTRVAHSLIGDEFVRGLSGGEKRRVSIAVELLTRPGLLLLDEPTTGLDSTNAARVVEVLAGLAGGGVNVLLSIHQPRPDVLRAMDRMLLLSGDGQVVYTGPTTRMREHFTSLGYSLPLDTAAVADAVLDLVIRAPLSESSALVEGWRGSEVAAEDAGWMGRVQLGDALLHHQRAQALAGLRKYESSFGHQIAVLSRRRATGLVRHPMLVTLHFVATGLVALGVGAIYWHTGRDTGGIQGRFGALFFMLLFLALLSLSSLPVWRDEALLFMRERASGVYGTAAYFTTVVLWDVVPLRVLPPGLFSLVSYGMIGLRPSARSLAAHWGVLVVANITAAAANMSIGAAVGSVSLANMVGGGKGGRLGSLCVLTSTLFGGFLLSRSRMPQLVAWLADLSYVRYAFEALLIGEFGGATGFRFTGYHQPGTPPDEVPYVDVTGDECPERAGVTAASTITLPTFGFRTDAWWNDVGALLVLMCAFLTSTFLLLRYRGWLLGSRPDGLGVAIQLSGEDETAADRNRQEYEIQAAYEVLFYAVACCQPAALAS</sequence>
<dbReference type="GO" id="GO:0016887">
    <property type="term" value="F:ATP hydrolysis activity"/>
    <property type="evidence" value="ECO:0007669"/>
    <property type="project" value="InterPro"/>
</dbReference>
<dbReference type="InterPro" id="IPR003593">
    <property type="entry name" value="AAA+_ATPase"/>
</dbReference>
<keyword evidence="7 9" id="KW-0472">Membrane</keyword>
<comment type="subcellular location">
    <subcellularLocation>
        <location evidence="1">Membrane</location>
        <topology evidence="1">Multi-pass membrane protein</topology>
    </subcellularLocation>
</comment>
<proteinExistence type="predicted"/>
<dbReference type="OrthoDB" id="66620at2759"/>
<evidence type="ECO:0000256" key="1">
    <source>
        <dbReference type="ARBA" id="ARBA00004141"/>
    </source>
</evidence>
<feature type="transmembrane region" description="Helical" evidence="9">
    <location>
        <begin position="1921"/>
        <end position="1940"/>
    </location>
</feature>
<feature type="compositionally biased region" description="Gly residues" evidence="8">
    <location>
        <begin position="1153"/>
        <end position="1172"/>
    </location>
</feature>